<dbReference type="InterPro" id="IPR042095">
    <property type="entry name" value="SUMF_sf"/>
</dbReference>
<dbReference type="EMBL" id="CP000393">
    <property type="protein sequence ID" value="ABG51370.1"/>
    <property type="molecule type" value="Genomic_DNA"/>
</dbReference>
<dbReference type="OrthoDB" id="569031at2"/>
<proteinExistence type="predicted"/>
<dbReference type="GO" id="GO:0120147">
    <property type="term" value="F:formylglycine-generating oxidase activity"/>
    <property type="evidence" value="ECO:0007669"/>
    <property type="project" value="TreeGrafter"/>
</dbReference>
<reference evidence="3" key="1">
    <citation type="submission" date="2006-06" db="EMBL/GenBank/DDBJ databases">
        <title>Complete sequence of Trichodesmium erythraeum IMS101.</title>
        <authorList>
            <consortium name="US DOE Joint Genome Institute"/>
            <person name="Copeland A."/>
            <person name="Lucas S."/>
            <person name="Lapidus A."/>
            <person name="Barry K."/>
            <person name="Detter J.C."/>
            <person name="Glavina del Rio T."/>
            <person name="Hammon N."/>
            <person name="Israni S."/>
            <person name="Dalin E."/>
            <person name="Tice H."/>
            <person name="Pitluck S."/>
            <person name="Kiss H."/>
            <person name="Munk A.C."/>
            <person name="Brettin T."/>
            <person name="Bruce D."/>
            <person name="Han C."/>
            <person name="Tapia R."/>
            <person name="Gilna P."/>
            <person name="Schmutz J."/>
            <person name="Larimer F."/>
            <person name="Land M."/>
            <person name="Hauser L."/>
            <person name="Kyrpides N."/>
            <person name="Kim E."/>
            <person name="Richardson P."/>
        </authorList>
    </citation>
    <scope>NUCLEOTIDE SEQUENCE [LARGE SCALE GENOMIC DNA]</scope>
    <source>
        <strain evidence="3">IMS101</strain>
    </source>
</reference>
<gene>
    <name evidence="3" type="ordered locus">Tery_2136</name>
</gene>
<evidence type="ECO:0000256" key="1">
    <source>
        <dbReference type="SAM" id="MobiDB-lite"/>
    </source>
</evidence>
<feature type="compositionally biased region" description="Polar residues" evidence="1">
    <location>
        <begin position="93"/>
        <end position="104"/>
    </location>
</feature>
<dbReference type="NCBIfam" id="NF041121">
    <property type="entry name" value="SAV_2336_NTERM"/>
    <property type="match status" value="1"/>
</dbReference>
<accession>Q113F4</accession>
<sequence length="1911" mass="220894">MFEKFIAFIKTKEWQLDSMQIAEVLWFVHQVSEQKQEENNSQNLVSSNTEELAENFDQSYDFQLSKTASIQQPKKTPTRSSSSQYPLTTSSSNKSQNTEIQPTSLTTEKLPIKLPDIAILRNTLELSRLIKPFKQKVNSRVAQELDVNETAKISAELSTLNFPRYFPVLTPKKERWLDVVLLIEDSDSMILWQSLLPEVRDFLEHLGAFRDIKLYRIKWDNNSENLQIYPFHSPSLTLSPQELNSSDHRRLILMLSDCISLAWINQKFINILQKWATKEKLTILNPFPERMWENTNLCYAIRLRLGNNKKQNSTQKWDAIPIEYWQEKYLNQQTVKLPILNLEPKSMAAWVNVMVGKGISWCAGAGLGLELMGPEPEEEEEPLTPREQINNFYATFSKEAWQLIQWLSAIPINLSTIRLIQRALLPKSTQINVAEVLMGGLLSPVKPFNSYRFPHQIEFEFQPGIREIFLDRLGGKEFCIGVIGRLTEKIASHFGYETIREFEAILLNEPWNFRDDQDIRLIHTFATISISTLRQYGDKYTDYIPKLDRSRAQLYLMSEVPGESINWRDFLEKVAQKYRLSSIQKEILINLFPSSQEFLSISELAQKLLSSASVIKGRLNHIFPKFESKNPDLFASQKYSRLEALHLFLSSEYKNSYIPQILENDQIEENLQDLNSEVPGESVKWRDFLEKVAQEYDLTSIQKEILINLFPSSQEFLSISELAQKLLSSASVIKGRLNHIFPKFENKNPDLFASQKYSRLEALHLFLSSEYVNSYIPQTLENDQIEENLQDLNSEVPGESVKWRDFLEKVAQEYDLTSIQKEILINLFPSSQEFLSISELAQKLLSSASVIKGRLNHIFPKFESKNPDLFASQKYSRLEALHLFLSSEYKNSYIPQILENDQIEENLQDLNSEVPGESVKWRDFLEKVAQEYDLTSIQKEILINLFPSSQEFLSISELAQKLLSSASVIKGRLNHIFPKFENKNPDLFASQKYSRLEALHLFLSSEYVNSYIPQTLENDQIEENLQDLNSEVPGESVKWRDFLEKVAQEYDLTSIQKEILINLFPSSQEFLSISELAQKLLSSASVIKGRLNHIFPKFESKNPDLFASQKYSRLEALHLFLSSEYKNSYIPQILENDQIEENLQDLNSEVPGESVKWRDFLEKVAQKYRLSSSQKEILINLFPSSQEFLSISELAQKLSLSTSAIRGRLTNIFRKFESKNPDLFASQKYSRLEALHLFLSSEYKNSYIPQILENDQIEENLQDLNSEVPGESVKWRDFLEKVAQEYDLTSIQKEILINLFPSSQEFLSISQAAQKLSLSTSAIRGRLTNIFRKFESKNPDLFASQKYSRLEALHLFLSSEYKNSYIPQILENDQIEENLQDLNSEVPGESVKWRDFLEKVAQEYDLNSIQKEILINLFPSSQEFLSISELAQKLLSSASVIKGRLNHIFPKFESKNPDLFASQKYSRLEALHLFLSSEYVNSYIPQILENDQIEENLQDLNSEVPGESVKWRDFLEKVAQEYDLTSIQKEILINLFPSSQEFLSISQAAQKLSLSTSAIRGRLTNIFRKFENKNPGLFESRKGSKLEALQSFLFSQYVNLDIPQTIKNNQFQIGEKLQHWSFKTPTVNRRGNIINTRTYTASYFIEILGPDINLEMVAIPGGTFTMGSPESEKYSEDNERPQHQVTVPSFFMGKYPVTQGQWKAIASRTDIKVEGDLDPEPSYFKEPYENIDRWHRPVERVSWNQAVEFCQRLSKLTGRKYRLPSEAEWEYACRAGTSTPFYFGETITPELANYDGKYTYSDGPKGEYRGQTTPVGKFPPNAFGLYDMHGNVHEWCADDRHDNYVGAPTDGSAWINSNTHSDTKSRKILRSGSWYGYPWWCRSGDRNSYFSVEANNIIFGFRLVSVPPQDF</sequence>
<dbReference type="InterPro" id="IPR016187">
    <property type="entry name" value="CTDL_fold"/>
</dbReference>
<evidence type="ECO:0000313" key="3">
    <source>
        <dbReference type="EMBL" id="ABG51370.1"/>
    </source>
</evidence>
<dbReference type="InterPro" id="IPR047738">
    <property type="entry name" value="SAV_2336-like_N"/>
</dbReference>
<dbReference type="Gene3D" id="3.90.1580.10">
    <property type="entry name" value="paralog of FGE (formylglycine-generating enzyme)"/>
    <property type="match status" value="1"/>
</dbReference>
<dbReference type="PANTHER" id="PTHR23150">
    <property type="entry name" value="SULFATASE MODIFYING FACTOR 1, 2"/>
    <property type="match status" value="1"/>
</dbReference>
<dbReference type="InterPro" id="IPR051043">
    <property type="entry name" value="Sulfatase_Mod_Factor_Kinase"/>
</dbReference>
<dbReference type="SUPFAM" id="SSF56436">
    <property type="entry name" value="C-type lectin-like"/>
    <property type="match status" value="1"/>
</dbReference>
<dbReference type="HOGENOM" id="CLU_235597_0_0_3"/>
<evidence type="ECO:0000259" key="2">
    <source>
        <dbReference type="Pfam" id="PF03781"/>
    </source>
</evidence>
<organism evidence="3">
    <name type="scientific">Trichodesmium erythraeum (strain IMS101)</name>
    <dbReference type="NCBI Taxonomy" id="203124"/>
    <lineage>
        <taxon>Bacteria</taxon>
        <taxon>Bacillati</taxon>
        <taxon>Cyanobacteriota</taxon>
        <taxon>Cyanophyceae</taxon>
        <taxon>Oscillatoriophycideae</taxon>
        <taxon>Oscillatoriales</taxon>
        <taxon>Microcoleaceae</taxon>
        <taxon>Trichodesmium</taxon>
    </lineage>
</organism>
<feature type="compositionally biased region" description="Polar residues" evidence="1">
    <location>
        <begin position="67"/>
        <end position="79"/>
    </location>
</feature>
<dbReference type="InterPro" id="IPR005532">
    <property type="entry name" value="SUMF_dom"/>
</dbReference>
<name>Q113F4_TRIEI</name>
<dbReference type="RefSeq" id="WP_011611740.1">
    <property type="nucleotide sequence ID" value="NC_008312.1"/>
</dbReference>
<dbReference type="eggNOG" id="COG1262">
    <property type="taxonomic scope" value="Bacteria"/>
</dbReference>
<dbReference type="KEGG" id="ter:Tery_2136"/>
<feature type="region of interest" description="Disordered" evidence="1">
    <location>
        <begin position="67"/>
        <end position="104"/>
    </location>
</feature>
<feature type="domain" description="Sulfatase-modifying factor enzyme-like" evidence="2">
    <location>
        <begin position="1655"/>
        <end position="1904"/>
    </location>
</feature>
<dbReference type="Pfam" id="PF03781">
    <property type="entry name" value="FGE-sulfatase"/>
    <property type="match status" value="1"/>
</dbReference>
<dbReference type="PANTHER" id="PTHR23150:SF19">
    <property type="entry name" value="FORMYLGLYCINE-GENERATING ENZYME"/>
    <property type="match status" value="1"/>
</dbReference>
<feature type="compositionally biased region" description="Low complexity" evidence="1">
    <location>
        <begin position="80"/>
        <end position="92"/>
    </location>
</feature>
<protein>
    <recommendedName>
        <fullName evidence="2">Sulfatase-modifying factor enzyme-like domain-containing protein</fullName>
    </recommendedName>
</protein>